<keyword evidence="4" id="KW-1185">Reference proteome</keyword>
<dbReference type="InterPro" id="IPR052019">
    <property type="entry name" value="F420H2_bilvrd_red/Heme_oxyg"/>
</dbReference>
<dbReference type="GO" id="GO:0005829">
    <property type="term" value="C:cytosol"/>
    <property type="evidence" value="ECO:0007669"/>
    <property type="project" value="TreeGrafter"/>
</dbReference>
<dbReference type="EMBL" id="RPFW01000002">
    <property type="protein sequence ID" value="TVZ05700.1"/>
    <property type="molecule type" value="Genomic_DNA"/>
</dbReference>
<dbReference type="SUPFAM" id="SSF50475">
    <property type="entry name" value="FMN-binding split barrel"/>
    <property type="match status" value="1"/>
</dbReference>
<organism evidence="3 4">
    <name type="scientific">Trebonia kvetii</name>
    <dbReference type="NCBI Taxonomy" id="2480626"/>
    <lineage>
        <taxon>Bacteria</taxon>
        <taxon>Bacillati</taxon>
        <taxon>Actinomycetota</taxon>
        <taxon>Actinomycetes</taxon>
        <taxon>Streptosporangiales</taxon>
        <taxon>Treboniaceae</taxon>
        <taxon>Trebonia</taxon>
    </lineage>
</organism>
<comment type="caution">
    <text evidence="3">The sequence shown here is derived from an EMBL/GenBank/DDBJ whole genome shotgun (WGS) entry which is preliminary data.</text>
</comment>
<evidence type="ECO:0000256" key="1">
    <source>
        <dbReference type="ARBA" id="ARBA00023002"/>
    </source>
</evidence>
<dbReference type="Pfam" id="PF01243">
    <property type="entry name" value="PNPOx_N"/>
    <property type="match status" value="1"/>
</dbReference>
<accession>A0A6P2C3G2</accession>
<keyword evidence="1" id="KW-0560">Oxidoreductase</keyword>
<feature type="domain" description="Pyridoxamine 5'-phosphate oxidase N-terminal" evidence="2">
    <location>
        <begin position="35"/>
        <end position="147"/>
    </location>
</feature>
<dbReference type="Proteomes" id="UP000460272">
    <property type="component" value="Unassembled WGS sequence"/>
</dbReference>
<dbReference type="Gene3D" id="2.30.110.10">
    <property type="entry name" value="Electron Transport, Fmn-binding Protein, Chain A"/>
    <property type="match status" value="1"/>
</dbReference>
<dbReference type="InterPro" id="IPR011576">
    <property type="entry name" value="Pyridox_Oxase_N"/>
</dbReference>
<evidence type="ECO:0000313" key="3">
    <source>
        <dbReference type="EMBL" id="TVZ05700.1"/>
    </source>
</evidence>
<dbReference type="GO" id="GO:0016627">
    <property type="term" value="F:oxidoreductase activity, acting on the CH-CH group of donors"/>
    <property type="evidence" value="ECO:0007669"/>
    <property type="project" value="TreeGrafter"/>
</dbReference>
<dbReference type="OrthoDB" id="157302at2"/>
<dbReference type="AlphaFoldDB" id="A0A6P2C3G2"/>
<evidence type="ECO:0000259" key="2">
    <source>
        <dbReference type="Pfam" id="PF01243"/>
    </source>
</evidence>
<evidence type="ECO:0000313" key="4">
    <source>
        <dbReference type="Proteomes" id="UP000460272"/>
    </source>
</evidence>
<dbReference type="InterPro" id="IPR012349">
    <property type="entry name" value="Split_barrel_FMN-bd"/>
</dbReference>
<reference evidence="3 4" key="1">
    <citation type="submission" date="2018-11" db="EMBL/GenBank/DDBJ databases">
        <title>Trebonia kvetii gen.nov., sp.nov., a novel acidophilic actinobacterium, and proposal of the new actinobacterial family Treboniaceae fam. nov.</title>
        <authorList>
            <person name="Rapoport D."/>
            <person name="Sagova-Mareckova M."/>
            <person name="Sedlacek I."/>
            <person name="Provaznik J."/>
            <person name="Kralova S."/>
            <person name="Pavlinic D."/>
            <person name="Benes V."/>
            <person name="Kopecky J."/>
        </authorList>
    </citation>
    <scope>NUCLEOTIDE SEQUENCE [LARGE SCALE GENOMIC DNA]</scope>
    <source>
        <strain evidence="3 4">15Tr583</strain>
    </source>
</reference>
<protein>
    <submittedName>
        <fullName evidence="3">Pyridoxamine 5'-phosphate oxidase</fullName>
    </submittedName>
</protein>
<sequence>MGIPRVSRPYMPGYGVASAEHGTGLLHWSWAAERLTAARNYWVVSTWPDGRPHTMPVWGMWDDSTLWFTSATQSRKVKNLRGDPRCCVTTEDASDPVIIEGTARFVTDPAILQRVVDLMNAKYHSDVDLDFLNPAKNATIGVRPQRVFSMLHSDFTGSPTRWVFDEDR</sequence>
<dbReference type="GO" id="GO:0070967">
    <property type="term" value="F:coenzyme F420 binding"/>
    <property type="evidence" value="ECO:0007669"/>
    <property type="project" value="TreeGrafter"/>
</dbReference>
<name>A0A6P2C3G2_9ACTN</name>
<proteinExistence type="predicted"/>
<dbReference type="PANTHER" id="PTHR35176">
    <property type="entry name" value="HEME OXYGENASE HI_0854-RELATED"/>
    <property type="match status" value="1"/>
</dbReference>
<dbReference type="PANTHER" id="PTHR35176:SF4">
    <property type="entry name" value="PYRIDOXAMINE 5'-PHOSPHATE OXIDASE-RELATED FMN-BINDING"/>
    <property type="match status" value="1"/>
</dbReference>
<gene>
    <name evidence="3" type="ORF">EAS64_14500</name>
</gene>